<protein>
    <submittedName>
        <fullName evidence="2">Unannotated protein</fullName>
    </submittedName>
</protein>
<sequence length="245" mass="27957">MLDRPAEAAPHRFELHQPQHLGQGGASGYQREQRLDCIDDRLVGGERAVADLHRHRKWATLEDRFHEWSETSEVGAEHQHLVRLQRGVGDERVPQHFAEHLQLPHLAVTRVHLERSVGGIDGWVARGLLVEAHTVLQRLQQRGGRTGGRRSVRHIVHLGVAVHECPCFQCRAGPRDEQRVSDCASDVDVGAYVEATGQPVRRGLPRRHRRMANEHMHVSGFAERTQHFQHRRGDTADTEHRHTLR</sequence>
<dbReference type="AlphaFoldDB" id="A0A6J7JU83"/>
<organism evidence="2">
    <name type="scientific">freshwater metagenome</name>
    <dbReference type="NCBI Taxonomy" id="449393"/>
    <lineage>
        <taxon>unclassified sequences</taxon>
        <taxon>metagenomes</taxon>
        <taxon>ecological metagenomes</taxon>
    </lineage>
</organism>
<feature type="compositionally biased region" description="Basic and acidic residues" evidence="1">
    <location>
        <begin position="231"/>
        <end position="245"/>
    </location>
</feature>
<dbReference type="EMBL" id="CAFBMT010000018">
    <property type="protein sequence ID" value="CAB4946825.1"/>
    <property type="molecule type" value="Genomic_DNA"/>
</dbReference>
<feature type="compositionally biased region" description="Basic and acidic residues" evidence="1">
    <location>
        <begin position="1"/>
        <end position="17"/>
    </location>
</feature>
<name>A0A6J7JU83_9ZZZZ</name>
<feature type="region of interest" description="Disordered" evidence="1">
    <location>
        <begin position="1"/>
        <end position="28"/>
    </location>
</feature>
<accession>A0A6J7JU83</accession>
<gene>
    <name evidence="2" type="ORF">UFOPK3651_02576</name>
</gene>
<feature type="region of interest" description="Disordered" evidence="1">
    <location>
        <begin position="223"/>
        <end position="245"/>
    </location>
</feature>
<evidence type="ECO:0000256" key="1">
    <source>
        <dbReference type="SAM" id="MobiDB-lite"/>
    </source>
</evidence>
<reference evidence="2" key="1">
    <citation type="submission" date="2020-05" db="EMBL/GenBank/DDBJ databases">
        <authorList>
            <person name="Chiriac C."/>
            <person name="Salcher M."/>
            <person name="Ghai R."/>
            <person name="Kavagutti S V."/>
        </authorList>
    </citation>
    <scope>NUCLEOTIDE SEQUENCE</scope>
</reference>
<evidence type="ECO:0000313" key="2">
    <source>
        <dbReference type="EMBL" id="CAB4946825.1"/>
    </source>
</evidence>
<proteinExistence type="predicted"/>